<dbReference type="PANTHER" id="PTHR10192:SF5">
    <property type="entry name" value="GEPHYRIN"/>
    <property type="match status" value="1"/>
</dbReference>
<organism evidence="9 10">
    <name type="scientific">Nonomuraea typhae</name>
    <dbReference type="NCBI Taxonomy" id="2603600"/>
    <lineage>
        <taxon>Bacteria</taxon>
        <taxon>Bacillati</taxon>
        <taxon>Actinomycetota</taxon>
        <taxon>Actinomycetes</taxon>
        <taxon>Streptosporangiales</taxon>
        <taxon>Streptosporangiaceae</taxon>
        <taxon>Nonomuraea</taxon>
    </lineage>
</organism>
<comment type="function">
    <text evidence="1 7">Catalyzes the insertion of molybdate into adenylated molybdopterin with the concomitant release of AMP.</text>
</comment>
<dbReference type="Pfam" id="PF03454">
    <property type="entry name" value="MoeA_C"/>
    <property type="match status" value="1"/>
</dbReference>
<evidence type="ECO:0000256" key="6">
    <source>
        <dbReference type="ARBA" id="ARBA00047317"/>
    </source>
</evidence>
<dbReference type="SMART" id="SM00852">
    <property type="entry name" value="MoCF_biosynth"/>
    <property type="match status" value="1"/>
</dbReference>
<keyword evidence="10" id="KW-1185">Reference proteome</keyword>
<feature type="domain" description="MoaB/Mog" evidence="8">
    <location>
        <begin position="175"/>
        <end position="314"/>
    </location>
</feature>
<dbReference type="Gene3D" id="3.40.980.10">
    <property type="entry name" value="MoaB/Mog-like domain"/>
    <property type="match status" value="1"/>
</dbReference>
<comment type="cofactor">
    <cofactor evidence="7">
        <name>Mg(2+)</name>
        <dbReference type="ChEBI" id="CHEBI:18420"/>
    </cofactor>
</comment>
<evidence type="ECO:0000256" key="2">
    <source>
        <dbReference type="ARBA" id="ARBA00005046"/>
    </source>
</evidence>
<dbReference type="NCBIfam" id="TIGR00177">
    <property type="entry name" value="molyb_syn"/>
    <property type="match status" value="1"/>
</dbReference>
<evidence type="ECO:0000313" key="9">
    <source>
        <dbReference type="EMBL" id="MFI6500320.1"/>
    </source>
</evidence>
<protein>
    <recommendedName>
        <fullName evidence="7">Molybdopterin molybdenumtransferase</fullName>
        <ecNumber evidence="7">2.10.1.1</ecNumber>
    </recommendedName>
</protein>
<dbReference type="EMBL" id="JBITGY010000006">
    <property type="protein sequence ID" value="MFI6500320.1"/>
    <property type="molecule type" value="Genomic_DNA"/>
</dbReference>
<dbReference type="EC" id="2.10.1.1" evidence="7"/>
<comment type="similarity">
    <text evidence="3 7">Belongs to the MoeA family.</text>
</comment>
<dbReference type="RefSeq" id="WP_397084149.1">
    <property type="nucleotide sequence ID" value="NZ_JBITGY010000006.1"/>
</dbReference>
<keyword evidence="7" id="KW-0460">Magnesium</keyword>
<comment type="pathway">
    <text evidence="2 7">Cofactor biosynthesis; molybdopterin biosynthesis.</text>
</comment>
<evidence type="ECO:0000256" key="1">
    <source>
        <dbReference type="ARBA" id="ARBA00002901"/>
    </source>
</evidence>
<dbReference type="InterPro" id="IPR036688">
    <property type="entry name" value="MoeA_C_domain_IV_sf"/>
</dbReference>
<accession>A0ABW7YWK5</accession>
<dbReference type="PANTHER" id="PTHR10192">
    <property type="entry name" value="MOLYBDOPTERIN BIOSYNTHESIS PROTEIN"/>
    <property type="match status" value="1"/>
</dbReference>
<dbReference type="Gene3D" id="2.40.340.10">
    <property type="entry name" value="MoeA, C-terminal, domain IV"/>
    <property type="match status" value="1"/>
</dbReference>
<dbReference type="Proteomes" id="UP001612741">
    <property type="component" value="Unassembled WGS sequence"/>
</dbReference>
<dbReference type="InterPro" id="IPR036135">
    <property type="entry name" value="MoeA_linker/N_sf"/>
</dbReference>
<evidence type="ECO:0000256" key="3">
    <source>
        <dbReference type="ARBA" id="ARBA00010763"/>
    </source>
</evidence>
<dbReference type="NCBIfam" id="NF045515">
    <property type="entry name" value="Glp_gephyrin"/>
    <property type="match status" value="1"/>
</dbReference>
<dbReference type="Pfam" id="PF03453">
    <property type="entry name" value="MoeA_N"/>
    <property type="match status" value="1"/>
</dbReference>
<proteinExistence type="inferred from homology"/>
<dbReference type="SUPFAM" id="SSF63882">
    <property type="entry name" value="MoeA N-terminal region -like"/>
    <property type="match status" value="1"/>
</dbReference>
<dbReference type="InterPro" id="IPR036425">
    <property type="entry name" value="MoaB/Mog-like_dom_sf"/>
</dbReference>
<gene>
    <name evidence="9" type="primary">glp</name>
    <name evidence="9" type="ORF">ACIBG2_23260</name>
</gene>
<evidence type="ECO:0000256" key="5">
    <source>
        <dbReference type="ARBA" id="ARBA00023150"/>
    </source>
</evidence>
<dbReference type="CDD" id="cd00887">
    <property type="entry name" value="MoeA"/>
    <property type="match status" value="1"/>
</dbReference>
<evidence type="ECO:0000256" key="7">
    <source>
        <dbReference type="RuleBase" id="RU365090"/>
    </source>
</evidence>
<evidence type="ECO:0000259" key="8">
    <source>
        <dbReference type="SMART" id="SM00852"/>
    </source>
</evidence>
<comment type="catalytic activity">
    <reaction evidence="6">
        <text>adenylyl-molybdopterin + molybdate = Mo-molybdopterin + AMP + H(+)</text>
        <dbReference type="Rhea" id="RHEA:35047"/>
        <dbReference type="ChEBI" id="CHEBI:15378"/>
        <dbReference type="ChEBI" id="CHEBI:36264"/>
        <dbReference type="ChEBI" id="CHEBI:62727"/>
        <dbReference type="ChEBI" id="CHEBI:71302"/>
        <dbReference type="ChEBI" id="CHEBI:456215"/>
        <dbReference type="EC" id="2.10.1.1"/>
    </reaction>
</comment>
<dbReference type="Pfam" id="PF00994">
    <property type="entry name" value="MoCF_biosynth"/>
    <property type="match status" value="1"/>
</dbReference>
<reference evidence="9 10" key="1">
    <citation type="submission" date="2024-10" db="EMBL/GenBank/DDBJ databases">
        <title>The Natural Products Discovery Center: Release of the First 8490 Sequenced Strains for Exploring Actinobacteria Biosynthetic Diversity.</title>
        <authorList>
            <person name="Kalkreuter E."/>
            <person name="Kautsar S.A."/>
            <person name="Yang D."/>
            <person name="Bader C.D."/>
            <person name="Teijaro C.N."/>
            <person name="Fluegel L."/>
            <person name="Davis C.M."/>
            <person name="Simpson J.R."/>
            <person name="Lauterbach L."/>
            <person name="Steele A.D."/>
            <person name="Gui C."/>
            <person name="Meng S."/>
            <person name="Li G."/>
            <person name="Viehrig K."/>
            <person name="Ye F."/>
            <person name="Su P."/>
            <person name="Kiefer A.F."/>
            <person name="Nichols A."/>
            <person name="Cepeda A.J."/>
            <person name="Yan W."/>
            <person name="Fan B."/>
            <person name="Jiang Y."/>
            <person name="Adhikari A."/>
            <person name="Zheng C.-J."/>
            <person name="Schuster L."/>
            <person name="Cowan T.M."/>
            <person name="Smanski M.J."/>
            <person name="Chevrette M.G."/>
            <person name="De Carvalho L.P.S."/>
            <person name="Shen B."/>
        </authorList>
    </citation>
    <scope>NUCLEOTIDE SEQUENCE [LARGE SCALE GENOMIC DNA]</scope>
    <source>
        <strain evidence="9 10">NPDC050545</strain>
    </source>
</reference>
<sequence length="395" mass="40829">MKSVDAHLAEILATVRTLAPLELELERSLGTTLAEEVSAPVPLPPFDNSAMDGYAVRAADVEAVPVTLPVIDDVAAGSDELRAVGPGHAVRIMTGAPMPAGADAVVPVEWTDGGTVSVTINQSAPAGNAIRRAGEDVQAGEVVLRPGTVIGSAQLGIVAGVGRRRVWVRPRPRVVVLSTGAELVEPGLPLRTGQIWDSNSFTLTAAVRESGGDGYRATTVGDDPARFLEQLDAQLVRADAIITSGGVSMGAYEPVKEALSPLGTVRFEKVAMQPGMPQGFGVVGDDQVPIFALPGNPVSSFVSFMLFVRPALRKMRGLPAGAPETVSAQVMGSLRSPAGRRSYLRGVLADDGAVTPARGQGSHQLAALASANALIVVPEDVTDVPAGASVQVIRL</sequence>
<keyword evidence="7" id="KW-0479">Metal-binding</keyword>
<evidence type="ECO:0000256" key="4">
    <source>
        <dbReference type="ARBA" id="ARBA00022505"/>
    </source>
</evidence>
<keyword evidence="5 7" id="KW-0501">Molybdenum cofactor biosynthesis</keyword>
<name>A0ABW7YWK5_9ACTN</name>
<evidence type="ECO:0000313" key="10">
    <source>
        <dbReference type="Proteomes" id="UP001612741"/>
    </source>
</evidence>
<dbReference type="Gene3D" id="2.170.190.11">
    <property type="entry name" value="Molybdopterin biosynthesis moea protein, domain 3"/>
    <property type="match status" value="1"/>
</dbReference>
<dbReference type="SUPFAM" id="SSF63867">
    <property type="entry name" value="MoeA C-terminal domain-like"/>
    <property type="match status" value="1"/>
</dbReference>
<comment type="caution">
    <text evidence="9">The sequence shown here is derived from an EMBL/GenBank/DDBJ whole genome shotgun (WGS) entry which is preliminary data.</text>
</comment>
<dbReference type="InterPro" id="IPR005110">
    <property type="entry name" value="MoeA_linker/N"/>
</dbReference>
<keyword evidence="7" id="KW-0808">Transferase</keyword>
<dbReference type="SUPFAM" id="SSF53218">
    <property type="entry name" value="Molybdenum cofactor biosynthesis proteins"/>
    <property type="match status" value="1"/>
</dbReference>
<keyword evidence="4 7" id="KW-0500">Molybdenum</keyword>
<dbReference type="InterPro" id="IPR005111">
    <property type="entry name" value="MoeA_C_domain_IV"/>
</dbReference>
<dbReference type="InterPro" id="IPR038987">
    <property type="entry name" value="MoeA-like"/>
</dbReference>
<dbReference type="InterPro" id="IPR001453">
    <property type="entry name" value="MoaB/Mog_dom"/>
</dbReference>
<dbReference type="Gene3D" id="3.90.105.10">
    <property type="entry name" value="Molybdopterin biosynthesis moea protein, domain 2"/>
    <property type="match status" value="1"/>
</dbReference>